<dbReference type="RefSeq" id="WP_242099653.1">
    <property type="nucleotide sequence ID" value="NZ_JAMOKW010000007.1"/>
</dbReference>
<proteinExistence type="predicted"/>
<dbReference type="SMART" id="SM00899">
    <property type="entry name" value="FeoA"/>
    <property type="match status" value="1"/>
</dbReference>
<sequence>MTIEDLKDGESAIITELDVDAQLKDRFFSLGICKSKKIKKLETSLGGSTILVELDRSCIILRAEEAKAIKVGNINE</sequence>
<dbReference type="SUPFAM" id="SSF50037">
    <property type="entry name" value="C-terminal domain of transcriptional repressors"/>
    <property type="match status" value="1"/>
</dbReference>
<dbReference type="Pfam" id="PF04023">
    <property type="entry name" value="FeoA"/>
    <property type="match status" value="1"/>
</dbReference>
<protein>
    <submittedName>
        <fullName evidence="3">Ferrous iron transport protein A</fullName>
    </submittedName>
</protein>
<evidence type="ECO:0000256" key="1">
    <source>
        <dbReference type="ARBA" id="ARBA00023004"/>
    </source>
</evidence>
<dbReference type="InterPro" id="IPR007167">
    <property type="entry name" value="Fe-transptr_FeoA-like"/>
</dbReference>
<keyword evidence="1" id="KW-0408">Iron</keyword>
<accession>A0ABT0TTK7</accession>
<dbReference type="Proteomes" id="UP001057522">
    <property type="component" value="Unassembled WGS sequence"/>
</dbReference>
<dbReference type="Gene3D" id="2.30.30.90">
    <property type="match status" value="1"/>
</dbReference>
<feature type="domain" description="Ferrous iron transporter FeoA-like" evidence="2">
    <location>
        <begin position="1"/>
        <end position="73"/>
    </location>
</feature>
<dbReference type="InterPro" id="IPR038157">
    <property type="entry name" value="FeoA_core_dom"/>
</dbReference>
<comment type="caution">
    <text evidence="3">The sequence shown here is derived from an EMBL/GenBank/DDBJ whole genome shotgun (WGS) entry which is preliminary data.</text>
</comment>
<dbReference type="EMBL" id="JAMOKX010000002">
    <property type="protein sequence ID" value="MCL9819266.1"/>
    <property type="molecule type" value="Genomic_DNA"/>
</dbReference>
<name>A0ABT0TTK7_9HELI</name>
<organism evidence="3 4">
    <name type="scientific">Helicobacter colisuis</name>
    <dbReference type="NCBI Taxonomy" id="2949739"/>
    <lineage>
        <taxon>Bacteria</taxon>
        <taxon>Pseudomonadati</taxon>
        <taxon>Campylobacterota</taxon>
        <taxon>Epsilonproteobacteria</taxon>
        <taxon>Campylobacterales</taxon>
        <taxon>Helicobacteraceae</taxon>
        <taxon>Helicobacter</taxon>
    </lineage>
</organism>
<keyword evidence="4" id="KW-1185">Reference proteome</keyword>
<reference evidence="3" key="1">
    <citation type="submission" date="2022-06" db="EMBL/GenBank/DDBJ databases">
        <title>Helicobacter colisuis sp. nov.</title>
        <authorList>
            <person name="Papic B."/>
            <person name="Gruntar I."/>
        </authorList>
    </citation>
    <scope>NUCLEOTIDE SEQUENCE</scope>
    <source>
        <strain evidence="3">11154-15</strain>
    </source>
</reference>
<evidence type="ECO:0000313" key="4">
    <source>
        <dbReference type="Proteomes" id="UP001057522"/>
    </source>
</evidence>
<dbReference type="InterPro" id="IPR008988">
    <property type="entry name" value="Transcriptional_repressor_C"/>
</dbReference>
<gene>
    <name evidence="3" type="ORF">NCR95_03630</name>
</gene>
<evidence type="ECO:0000259" key="2">
    <source>
        <dbReference type="SMART" id="SM00899"/>
    </source>
</evidence>
<evidence type="ECO:0000313" key="3">
    <source>
        <dbReference type="EMBL" id="MCL9819266.1"/>
    </source>
</evidence>